<accession>A0A560H5K6</accession>
<evidence type="ECO:0000256" key="1">
    <source>
        <dbReference type="SAM" id="SignalP"/>
    </source>
</evidence>
<name>A0A560H5K6_9PROT</name>
<feature type="chain" id="PRO_5022202799" evidence="1">
    <location>
        <begin position="32"/>
        <end position="151"/>
    </location>
</feature>
<protein>
    <submittedName>
        <fullName evidence="2">Uncharacterized protein</fullName>
    </submittedName>
</protein>
<dbReference type="AlphaFoldDB" id="A0A560H5K6"/>
<proteinExistence type="predicted"/>
<gene>
    <name evidence="2" type="ORF">FBZ90_108113</name>
</gene>
<comment type="caution">
    <text evidence="2">The sequence shown here is derived from an EMBL/GenBank/DDBJ whole genome shotgun (WGS) entry which is preliminary data.</text>
</comment>
<reference evidence="2 3" key="1">
    <citation type="submission" date="2019-06" db="EMBL/GenBank/DDBJ databases">
        <title>Genomic Encyclopedia of Type Strains, Phase IV (KMG-V): Genome sequencing to study the core and pangenomes of soil and plant-associated prokaryotes.</title>
        <authorList>
            <person name="Whitman W."/>
        </authorList>
    </citation>
    <scope>NUCLEOTIDE SEQUENCE [LARGE SCALE GENOMIC DNA]</scope>
    <source>
        <strain evidence="2 3">BR 11622</strain>
    </source>
</reference>
<feature type="signal peptide" evidence="1">
    <location>
        <begin position="1"/>
        <end position="31"/>
    </location>
</feature>
<sequence length="151" mass="16399">MQGPSHIRTNITAVACAAVSIALFSMIPAYGKTCTPKDAEKADEMVDQMNSWAKVYDAYAKYGHCDDGEIAEGNSEAVARLLVDHWKTLPQLGTLIQRHAQLKDFVLRHVDATLDTRDLDRIKTLSTSSCPAGLDSLCQDLSMAATKSAAQ</sequence>
<dbReference type="Proteomes" id="UP000315751">
    <property type="component" value="Unassembled WGS sequence"/>
</dbReference>
<keyword evidence="1" id="KW-0732">Signal</keyword>
<evidence type="ECO:0000313" key="2">
    <source>
        <dbReference type="EMBL" id="TWB41089.1"/>
    </source>
</evidence>
<evidence type="ECO:0000313" key="3">
    <source>
        <dbReference type="Proteomes" id="UP000315751"/>
    </source>
</evidence>
<dbReference type="RefSeq" id="WP_211102059.1">
    <property type="nucleotide sequence ID" value="NZ_VITR01000008.1"/>
</dbReference>
<keyword evidence="3" id="KW-1185">Reference proteome</keyword>
<organism evidence="2 3">
    <name type="scientific">Nitrospirillum amazonense</name>
    <dbReference type="NCBI Taxonomy" id="28077"/>
    <lineage>
        <taxon>Bacteria</taxon>
        <taxon>Pseudomonadati</taxon>
        <taxon>Pseudomonadota</taxon>
        <taxon>Alphaproteobacteria</taxon>
        <taxon>Rhodospirillales</taxon>
        <taxon>Azospirillaceae</taxon>
        <taxon>Nitrospirillum</taxon>
    </lineage>
</organism>
<dbReference type="EMBL" id="VITR01000008">
    <property type="protein sequence ID" value="TWB41089.1"/>
    <property type="molecule type" value="Genomic_DNA"/>
</dbReference>